<evidence type="ECO:0008006" key="4">
    <source>
        <dbReference type="Google" id="ProtNLM"/>
    </source>
</evidence>
<dbReference type="EMBL" id="JAVRRF010000006">
    <property type="protein sequence ID" value="KAK5064156.1"/>
    <property type="molecule type" value="Genomic_DNA"/>
</dbReference>
<organism evidence="2 3">
    <name type="scientific">Exophiala sideris</name>
    <dbReference type="NCBI Taxonomy" id="1016849"/>
    <lineage>
        <taxon>Eukaryota</taxon>
        <taxon>Fungi</taxon>
        <taxon>Dikarya</taxon>
        <taxon>Ascomycota</taxon>
        <taxon>Pezizomycotina</taxon>
        <taxon>Eurotiomycetes</taxon>
        <taxon>Chaetothyriomycetidae</taxon>
        <taxon>Chaetothyriales</taxon>
        <taxon>Herpotrichiellaceae</taxon>
        <taxon>Exophiala</taxon>
    </lineage>
</organism>
<comment type="caution">
    <text evidence="2">The sequence shown here is derived from an EMBL/GenBank/DDBJ whole genome shotgun (WGS) entry which is preliminary data.</text>
</comment>
<protein>
    <recommendedName>
        <fullName evidence="4">Globin-sensor domain-containing protein</fullName>
    </recommendedName>
</protein>
<dbReference type="Proteomes" id="UP001345691">
    <property type="component" value="Unassembled WGS sequence"/>
</dbReference>
<evidence type="ECO:0000313" key="3">
    <source>
        <dbReference type="Proteomes" id="UP001345691"/>
    </source>
</evidence>
<sequence>MAANTSDGNAASAGQPPENAPQHVQTTTITEAEKRALIVLYAELFCKHMETKFPDFLKRTVALSVHIEQQAQLGAYKTVDALHDDYDMLYETYLSHSPDIMHKVGSELSQFAIAQPAWWERCLAIPVQAKRLNLVKAVVTTIKDNGNASASELWEKMRELVAAANGRSIPTENDL</sequence>
<feature type="region of interest" description="Disordered" evidence="1">
    <location>
        <begin position="1"/>
        <end position="26"/>
    </location>
</feature>
<accession>A0ABR0JJ18</accession>
<name>A0ABR0JJ18_9EURO</name>
<gene>
    <name evidence="2" type="ORF">LTR69_003925</name>
</gene>
<proteinExistence type="predicted"/>
<evidence type="ECO:0000256" key="1">
    <source>
        <dbReference type="SAM" id="MobiDB-lite"/>
    </source>
</evidence>
<keyword evidence="3" id="KW-1185">Reference proteome</keyword>
<reference evidence="2 3" key="1">
    <citation type="submission" date="2023-08" db="EMBL/GenBank/DDBJ databases">
        <title>Black Yeasts Isolated from many extreme environments.</title>
        <authorList>
            <person name="Coleine C."/>
            <person name="Stajich J.E."/>
            <person name="Selbmann L."/>
        </authorList>
    </citation>
    <scope>NUCLEOTIDE SEQUENCE [LARGE SCALE GENOMIC DNA]</scope>
    <source>
        <strain evidence="2 3">CCFEE 6328</strain>
    </source>
</reference>
<evidence type="ECO:0000313" key="2">
    <source>
        <dbReference type="EMBL" id="KAK5064156.1"/>
    </source>
</evidence>